<proteinExistence type="inferred from homology"/>
<comment type="function">
    <text evidence="9">A type II topoisomerase that negatively supercoils closed circular double-stranded (ds) DNA in an ATP-dependent manner to modulate DNA topology and maintain chromosomes in an underwound state. Negative supercoiling favors strand separation, and DNA replication, transcription, recombination and repair, all of which involve strand separation. Also able to catalyze the interconversion of other topological isomers of dsDNA rings, including catenanes and knotted rings. Type II topoisomerases break and join 2 DNA strands simultaneously in an ATP-dependent manner.</text>
</comment>
<dbReference type="GO" id="GO:0005694">
    <property type="term" value="C:chromosome"/>
    <property type="evidence" value="ECO:0007669"/>
    <property type="project" value="InterPro"/>
</dbReference>
<feature type="active site" description="O-(5'-phospho-DNA)-tyrosine intermediate" evidence="9 10">
    <location>
        <position position="122"/>
    </location>
</feature>
<dbReference type="InterPro" id="IPR013757">
    <property type="entry name" value="Topo_IIA_A_a_sf"/>
</dbReference>
<comment type="subcellular location">
    <subcellularLocation>
        <location evidence="9">Cytoplasm</location>
    </subcellularLocation>
</comment>
<comment type="subunit">
    <text evidence="8">Heterotetramer composed of ParC and ParE.</text>
</comment>
<dbReference type="SUPFAM" id="SSF56719">
    <property type="entry name" value="Type II DNA topoisomerase"/>
    <property type="match status" value="1"/>
</dbReference>
<dbReference type="GO" id="GO:0006265">
    <property type="term" value="P:DNA topological change"/>
    <property type="evidence" value="ECO:0007669"/>
    <property type="project" value="UniProtKB-UniRule"/>
</dbReference>
<evidence type="ECO:0000256" key="10">
    <source>
        <dbReference type="PROSITE-ProRule" id="PRU01384"/>
    </source>
</evidence>
<dbReference type="InterPro" id="IPR006691">
    <property type="entry name" value="GyrA/parC_rep"/>
</dbReference>
<keyword evidence="5 9" id="KW-0799">Topoisomerase</keyword>
<dbReference type="PANTHER" id="PTHR43493">
    <property type="entry name" value="DNA GYRASE/TOPOISOMERASE SUBUNIT A"/>
    <property type="match status" value="1"/>
</dbReference>
<dbReference type="GO" id="GO:0006261">
    <property type="term" value="P:DNA-templated DNA replication"/>
    <property type="evidence" value="ECO:0007669"/>
    <property type="project" value="UniProtKB-UniRule"/>
</dbReference>
<dbReference type="OrthoDB" id="9806486at2"/>
<feature type="domain" description="Topo IIA-type catalytic" evidence="12">
    <location>
        <begin position="34"/>
        <end position="498"/>
    </location>
</feature>
<keyword evidence="7 9" id="KW-0413">Isomerase</keyword>
<feature type="region of interest" description="Disordered" evidence="11">
    <location>
        <begin position="803"/>
        <end position="838"/>
    </location>
</feature>
<dbReference type="NCBIfam" id="NF004044">
    <property type="entry name" value="PRK05561.1"/>
    <property type="match status" value="1"/>
</dbReference>
<evidence type="ECO:0000256" key="2">
    <source>
        <dbReference type="ARBA" id="ARBA00008263"/>
    </source>
</evidence>
<evidence type="ECO:0000256" key="3">
    <source>
        <dbReference type="ARBA" id="ARBA00022741"/>
    </source>
</evidence>
<dbReference type="Proteomes" id="UP000032431">
    <property type="component" value="Chromosome I"/>
</dbReference>
<dbReference type="Gene3D" id="2.120.10.90">
    <property type="entry name" value="DNA gyrase/topoisomerase IV, subunit A, C-terminal"/>
    <property type="match status" value="1"/>
</dbReference>
<evidence type="ECO:0000256" key="1">
    <source>
        <dbReference type="ARBA" id="ARBA00000185"/>
    </source>
</evidence>
<dbReference type="SMART" id="SM00434">
    <property type="entry name" value="TOP4c"/>
    <property type="match status" value="1"/>
</dbReference>
<evidence type="ECO:0000256" key="6">
    <source>
        <dbReference type="ARBA" id="ARBA00023125"/>
    </source>
</evidence>
<keyword evidence="14" id="KW-1185">Reference proteome</keyword>
<dbReference type="HAMAP" id="MF_01897">
    <property type="entry name" value="GyrA"/>
    <property type="match status" value="1"/>
</dbReference>
<dbReference type="InterPro" id="IPR050220">
    <property type="entry name" value="Type_II_DNA_Topoisomerases"/>
</dbReference>
<dbReference type="Gene3D" id="3.30.1360.40">
    <property type="match status" value="1"/>
</dbReference>
<dbReference type="CDD" id="cd00187">
    <property type="entry name" value="TOP4c"/>
    <property type="match status" value="1"/>
</dbReference>
<dbReference type="EC" id="5.6.2.2" evidence="9"/>
<dbReference type="GO" id="GO:0005737">
    <property type="term" value="C:cytoplasm"/>
    <property type="evidence" value="ECO:0007669"/>
    <property type="project" value="UniProtKB-SubCell"/>
</dbReference>
<dbReference type="InterPro" id="IPR013760">
    <property type="entry name" value="Topo_IIA-like_dom_sf"/>
</dbReference>
<evidence type="ECO:0000259" key="12">
    <source>
        <dbReference type="PROSITE" id="PS52040"/>
    </source>
</evidence>
<dbReference type="SUPFAM" id="SSF101904">
    <property type="entry name" value="GyrA/ParC C-terminal domain-like"/>
    <property type="match status" value="1"/>
</dbReference>
<evidence type="ECO:0000313" key="14">
    <source>
        <dbReference type="Proteomes" id="UP000032431"/>
    </source>
</evidence>
<organism evidence="13 14">
    <name type="scientific">[Clostridium] cellulosi</name>
    <dbReference type="NCBI Taxonomy" id="29343"/>
    <lineage>
        <taxon>Bacteria</taxon>
        <taxon>Bacillati</taxon>
        <taxon>Bacillota</taxon>
        <taxon>Clostridia</taxon>
        <taxon>Eubacteriales</taxon>
        <taxon>Oscillospiraceae</taxon>
        <taxon>Oscillospiraceae incertae sedis</taxon>
    </lineage>
</organism>
<dbReference type="InterPro" id="IPR035516">
    <property type="entry name" value="Gyrase/topoIV_suA_C"/>
</dbReference>
<dbReference type="EMBL" id="LM995447">
    <property type="protein sequence ID" value="CDZ23158.1"/>
    <property type="molecule type" value="Genomic_DNA"/>
</dbReference>
<dbReference type="PROSITE" id="PS52040">
    <property type="entry name" value="TOPO_IIA"/>
    <property type="match status" value="1"/>
</dbReference>
<dbReference type="Pfam" id="PF00521">
    <property type="entry name" value="DNA_topoisoIV"/>
    <property type="match status" value="1"/>
</dbReference>
<keyword evidence="6 9" id="KW-0238">DNA-binding</keyword>
<dbReference type="Gene3D" id="1.10.268.10">
    <property type="entry name" value="Topoisomerase, domain 3"/>
    <property type="match status" value="1"/>
</dbReference>
<feature type="short sequence motif" description="GyrA-box" evidence="9">
    <location>
        <begin position="525"/>
        <end position="531"/>
    </location>
</feature>
<dbReference type="NCBIfam" id="TIGR01063">
    <property type="entry name" value="gyrA"/>
    <property type="match status" value="1"/>
</dbReference>
<evidence type="ECO:0000256" key="9">
    <source>
        <dbReference type="HAMAP-Rule" id="MF_01897"/>
    </source>
</evidence>
<dbReference type="STRING" id="29343.CCDG5_0007"/>
<dbReference type="HOGENOM" id="CLU_002977_6_1_9"/>
<dbReference type="Gene3D" id="3.90.199.10">
    <property type="entry name" value="Topoisomerase II, domain 5"/>
    <property type="match status" value="1"/>
</dbReference>
<evidence type="ECO:0000256" key="7">
    <source>
        <dbReference type="ARBA" id="ARBA00023235"/>
    </source>
</evidence>
<protein>
    <recommendedName>
        <fullName evidence="9">DNA gyrase subunit A</fullName>
        <ecNumber evidence="9">5.6.2.2</ecNumber>
    </recommendedName>
</protein>
<dbReference type="NCBIfam" id="NF004043">
    <property type="entry name" value="PRK05560.1"/>
    <property type="match status" value="1"/>
</dbReference>
<comment type="subunit">
    <text evidence="9">Heterotetramer, composed of two GyrA and two GyrB chains. In the heterotetramer, GyrA contains the active site tyrosine that forms a transient covalent intermediate with DNA, while GyrB binds cofactors and catalyzes ATP hydrolysis.</text>
</comment>
<name>A0A078KKZ5_9FIRM</name>
<dbReference type="GO" id="GO:0005524">
    <property type="term" value="F:ATP binding"/>
    <property type="evidence" value="ECO:0007669"/>
    <property type="project" value="UniProtKB-UniRule"/>
</dbReference>
<dbReference type="AlphaFoldDB" id="A0A078KKZ5"/>
<dbReference type="PANTHER" id="PTHR43493:SF5">
    <property type="entry name" value="DNA GYRASE SUBUNIT A, CHLOROPLASTIC_MITOCHONDRIAL"/>
    <property type="match status" value="1"/>
</dbReference>
<evidence type="ECO:0000256" key="11">
    <source>
        <dbReference type="SAM" id="MobiDB-lite"/>
    </source>
</evidence>
<sequence length="838" mass="94042">MDFDGQKLIPVDIEKEMKKSFLDYSMSVIASRALPDVRDGLKPVHRRILYTMFEDNLMPDKPYRKCATAVGDVLGRYHPHGDASVYDALVRLAQDFSLRYPLVDGHGNFGSIDGDPPAAYRYTEARMSKISLEMLSDIDKETVDFVPNFDDRLKEPSVLPSRFPNLLVNGSSGIAVGMATNIPPHNLTEVINGMLLLIDNPDATLDELMGCIKGPDFPTGGIIMGRAGIREAYAKGRGRLTLRAKAEIEEEKNGRFRIVVTEIPYMVNKSRLLEGIANLHKEKRIDGISDLRDESDRDGLRIVIELKRDANPQVILNQLYSYSQLQETVPVIMLCLVNGVPKYLPLKDMLQEYIRFQEQVVARRTKYDLKKAEERAHILEGLKIALDFIDEVIDILRKSKSISEGKTALQERFGLDDVQAQAIVQMRLGQLTGLERDKIEKELADLLEKIKEYKAILADEGKILAIVKEEAIKIRDKYGDERRTQIESISGEVDVEDLIPVEDCVMTLTHFGYIKRQPSSTYHSQRRGGRGVSSLTRREEDFVEELFVCSTHDYVLFFTNLGRVYRLKGYEVPEGSRNSKGVNIVNILPIAQNEKITEMIKVPKFEDNKYLVMVTKSGIIKRTPLEEYHTARKGGIIGILLAEGDELVRVRLTDGNSELIVGTRLGNAIRFKETDARAMGRASHGVRAIKLEPGDEVVGMSIVREGATLLSVTENGFGKRVNLDEYHTQSRAGKGLTSYNINEKTGAVAGIKIVDETDDAMLISSDGVIIRINVSEIPIYSRYAQGVHLMRINEGTHVVTVARSPHEEANQNNDEDTGEEAEDTESEETSEQITEENQ</sequence>
<evidence type="ECO:0000256" key="5">
    <source>
        <dbReference type="ARBA" id="ARBA00023029"/>
    </source>
</evidence>
<evidence type="ECO:0000256" key="4">
    <source>
        <dbReference type="ARBA" id="ARBA00022840"/>
    </source>
</evidence>
<evidence type="ECO:0000256" key="8">
    <source>
        <dbReference type="ARBA" id="ARBA00063644"/>
    </source>
</evidence>
<dbReference type="PATRIC" id="fig|29343.3.peg.7"/>
<keyword evidence="3 9" id="KW-0547">Nucleotide-binding</keyword>
<dbReference type="FunFam" id="1.10.268.10:FF:000001">
    <property type="entry name" value="DNA gyrase subunit A"/>
    <property type="match status" value="1"/>
</dbReference>
<feature type="compositionally biased region" description="Acidic residues" evidence="11">
    <location>
        <begin position="813"/>
        <end position="838"/>
    </location>
</feature>
<dbReference type="FunFam" id="2.120.10.90:FF:000005">
    <property type="entry name" value="DNA topoisomerase 4 subunit A"/>
    <property type="match status" value="1"/>
</dbReference>
<dbReference type="InterPro" id="IPR005743">
    <property type="entry name" value="GyrA"/>
</dbReference>
<dbReference type="FunFam" id="3.30.1360.40:FF:000002">
    <property type="entry name" value="DNA gyrase subunit A"/>
    <property type="match status" value="1"/>
</dbReference>
<dbReference type="GO" id="GO:0003677">
    <property type="term" value="F:DNA binding"/>
    <property type="evidence" value="ECO:0007669"/>
    <property type="project" value="UniProtKB-UniRule"/>
</dbReference>
<evidence type="ECO:0000313" key="13">
    <source>
        <dbReference type="EMBL" id="CDZ23158.1"/>
    </source>
</evidence>
<dbReference type="InterPro" id="IPR002205">
    <property type="entry name" value="Topo_IIA_dom_A"/>
</dbReference>
<dbReference type="FunFam" id="3.90.199.10:FF:000001">
    <property type="entry name" value="DNA gyrase subunit A"/>
    <property type="match status" value="1"/>
</dbReference>
<dbReference type="KEGG" id="ccel:CCDG5_0007"/>
<dbReference type="GO" id="GO:0009330">
    <property type="term" value="C:DNA topoisomerase type II (double strand cut, ATP-hydrolyzing) complex"/>
    <property type="evidence" value="ECO:0007669"/>
    <property type="project" value="TreeGrafter"/>
</dbReference>
<comment type="similarity">
    <text evidence="2 9">Belongs to the type II topoisomerase GyrA/ParC subunit family.</text>
</comment>
<accession>A0A078KKZ5</accession>
<gene>
    <name evidence="9 13" type="primary">gyrA</name>
    <name evidence="13" type="ORF">CCDG5_0007</name>
</gene>
<keyword evidence="4 9" id="KW-0067">ATP-binding</keyword>
<dbReference type="InterPro" id="IPR013758">
    <property type="entry name" value="Topo_IIA_A/C_ab"/>
</dbReference>
<comment type="catalytic activity">
    <reaction evidence="1 9 10">
        <text>ATP-dependent breakage, passage and rejoining of double-stranded DNA.</text>
        <dbReference type="EC" id="5.6.2.2"/>
    </reaction>
</comment>
<comment type="miscellaneous">
    <text evidence="9">Few gyrases are as efficient as E.coli at forming negative supercoils. Not all organisms have 2 type II topoisomerases; in organisms with a single type II topoisomerase this enzyme also has to decatenate newly replicated chromosomes.</text>
</comment>
<reference evidence="14" key="1">
    <citation type="submission" date="2014-07" db="EMBL/GenBank/DDBJ databases">
        <authorList>
            <person name="Wibberg D."/>
        </authorList>
    </citation>
    <scope>NUCLEOTIDE SEQUENCE [LARGE SCALE GENOMIC DNA]</scope>
    <source>
        <strain evidence="14">DG5</strain>
    </source>
</reference>
<keyword evidence="9" id="KW-0963">Cytoplasm</keyword>
<dbReference type="Pfam" id="PF03989">
    <property type="entry name" value="DNA_gyraseA_C"/>
    <property type="match status" value="6"/>
</dbReference>
<dbReference type="GO" id="GO:0034335">
    <property type="term" value="F:DNA negative supercoiling activity"/>
    <property type="evidence" value="ECO:0007669"/>
    <property type="project" value="UniProtKB-ARBA"/>
</dbReference>